<dbReference type="InterPro" id="IPR039361">
    <property type="entry name" value="Cyclin"/>
</dbReference>
<dbReference type="Gene3D" id="1.10.472.10">
    <property type="entry name" value="Cyclin-like"/>
    <property type="match status" value="2"/>
</dbReference>
<feature type="domain" description="Cyclin-like" evidence="5">
    <location>
        <begin position="43"/>
        <end position="127"/>
    </location>
</feature>
<dbReference type="InterPro" id="IPR013763">
    <property type="entry name" value="Cyclin-like_dom"/>
</dbReference>
<evidence type="ECO:0000256" key="1">
    <source>
        <dbReference type="ARBA" id="ARBA00022618"/>
    </source>
</evidence>
<proteinExistence type="inferred from homology"/>
<dbReference type="GO" id="GO:0016538">
    <property type="term" value="F:cyclin-dependent protein serine/threonine kinase regulator activity"/>
    <property type="evidence" value="ECO:0007669"/>
    <property type="project" value="InterPro"/>
</dbReference>
<dbReference type="PIRSF" id="PIRSF001771">
    <property type="entry name" value="Cyclin_A_B_D_E"/>
    <property type="match status" value="1"/>
</dbReference>
<evidence type="ECO:0000313" key="7">
    <source>
        <dbReference type="EMBL" id="CAD7241999.1"/>
    </source>
</evidence>
<keyword evidence="8" id="KW-1185">Reference proteome</keyword>
<reference evidence="7" key="1">
    <citation type="submission" date="2020-11" db="EMBL/GenBank/DDBJ databases">
        <authorList>
            <person name="Tran Van P."/>
        </authorList>
    </citation>
    <scope>NUCLEOTIDE SEQUENCE</scope>
</reference>
<dbReference type="OrthoDB" id="5590282at2759"/>
<feature type="domain" description="Cyclin C-terminal" evidence="6">
    <location>
        <begin position="137"/>
        <end position="242"/>
    </location>
</feature>
<keyword evidence="2 4" id="KW-0195">Cyclin</keyword>
<dbReference type="InterPro" id="IPR006671">
    <property type="entry name" value="Cyclin_N"/>
</dbReference>
<dbReference type="PANTHER" id="PTHR10177">
    <property type="entry name" value="CYCLINS"/>
    <property type="match status" value="1"/>
</dbReference>
<evidence type="ECO:0000256" key="2">
    <source>
        <dbReference type="ARBA" id="ARBA00023127"/>
    </source>
</evidence>
<evidence type="ECO:0000259" key="6">
    <source>
        <dbReference type="SMART" id="SM01332"/>
    </source>
</evidence>
<dbReference type="SUPFAM" id="SSF47954">
    <property type="entry name" value="Cyclin-like"/>
    <property type="match status" value="2"/>
</dbReference>
<dbReference type="InterPro" id="IPR046965">
    <property type="entry name" value="Cyclin_A/B-like"/>
</dbReference>
<dbReference type="EMBL" id="CAJPEV010000204">
    <property type="protein sequence ID" value="CAG0882312.1"/>
    <property type="molecule type" value="Genomic_DNA"/>
</dbReference>
<sequence length="242" mass="28055">NELMADEYSSRQDVSCTRRKESMDEYLSRQDEVTASMRAIVVDWLVELQQAFEVSHDSLYMAVKIMDLYLMKAQISKSKFQLLGATSLFIACKIQERSGPLVNDFLYACFNAYSKEEMLEMEREILIRAMDFQLVFPISYRFLRLFALAADLSLHEVTLARWILEQSLQESSLVGCHDEKLAAASLYLALRMGRTSSWTPLLKRCSGFSLEELKDDVLKLNRMLHQAPDPRLKTIREKYSHQ</sequence>
<dbReference type="InterPro" id="IPR036915">
    <property type="entry name" value="Cyclin-like_sf"/>
</dbReference>
<protein>
    <recommendedName>
        <fullName evidence="9">G2/mitotic-specific cyclin-B3</fullName>
    </recommendedName>
</protein>
<dbReference type="AlphaFoldDB" id="A0A7R9A0Y8"/>
<comment type="similarity">
    <text evidence="4">Belongs to the cyclin family.</text>
</comment>
<keyword evidence="1" id="KW-0132">Cell division</keyword>
<dbReference type="GO" id="GO:0051301">
    <property type="term" value="P:cell division"/>
    <property type="evidence" value="ECO:0007669"/>
    <property type="project" value="UniProtKB-KW"/>
</dbReference>
<evidence type="ECO:0000256" key="4">
    <source>
        <dbReference type="RuleBase" id="RU000383"/>
    </source>
</evidence>
<dbReference type="InterPro" id="IPR004367">
    <property type="entry name" value="Cyclin_C-dom"/>
</dbReference>
<evidence type="ECO:0000259" key="5">
    <source>
        <dbReference type="SMART" id="SM00385"/>
    </source>
</evidence>
<evidence type="ECO:0000313" key="8">
    <source>
        <dbReference type="Proteomes" id="UP000677054"/>
    </source>
</evidence>
<dbReference type="Proteomes" id="UP000677054">
    <property type="component" value="Unassembled WGS sequence"/>
</dbReference>
<feature type="domain" description="Cyclin-like" evidence="5">
    <location>
        <begin position="141"/>
        <end position="222"/>
    </location>
</feature>
<gene>
    <name evidence="7" type="ORF">DSTB1V02_LOCUS1974</name>
</gene>
<feature type="non-terminal residue" evidence="7">
    <location>
        <position position="1"/>
    </location>
</feature>
<dbReference type="Pfam" id="PF02984">
    <property type="entry name" value="Cyclin_C"/>
    <property type="match status" value="1"/>
</dbReference>
<organism evidence="7">
    <name type="scientific">Darwinula stevensoni</name>
    <dbReference type="NCBI Taxonomy" id="69355"/>
    <lineage>
        <taxon>Eukaryota</taxon>
        <taxon>Metazoa</taxon>
        <taxon>Ecdysozoa</taxon>
        <taxon>Arthropoda</taxon>
        <taxon>Crustacea</taxon>
        <taxon>Oligostraca</taxon>
        <taxon>Ostracoda</taxon>
        <taxon>Podocopa</taxon>
        <taxon>Podocopida</taxon>
        <taxon>Darwinulocopina</taxon>
        <taxon>Darwinuloidea</taxon>
        <taxon>Darwinulidae</taxon>
        <taxon>Darwinula</taxon>
    </lineage>
</organism>
<dbReference type="SMART" id="SM00385">
    <property type="entry name" value="CYCLIN"/>
    <property type="match status" value="2"/>
</dbReference>
<accession>A0A7R9A0Y8</accession>
<evidence type="ECO:0008006" key="9">
    <source>
        <dbReference type="Google" id="ProtNLM"/>
    </source>
</evidence>
<keyword evidence="3" id="KW-0131">Cell cycle</keyword>
<dbReference type="GO" id="GO:0044772">
    <property type="term" value="P:mitotic cell cycle phase transition"/>
    <property type="evidence" value="ECO:0007669"/>
    <property type="project" value="InterPro"/>
</dbReference>
<dbReference type="SMART" id="SM01332">
    <property type="entry name" value="Cyclin_C"/>
    <property type="match status" value="1"/>
</dbReference>
<evidence type="ECO:0000256" key="3">
    <source>
        <dbReference type="ARBA" id="ARBA00023306"/>
    </source>
</evidence>
<name>A0A7R9A0Y8_9CRUS</name>
<dbReference type="Pfam" id="PF00134">
    <property type="entry name" value="Cyclin_N"/>
    <property type="match status" value="1"/>
</dbReference>
<dbReference type="FunFam" id="1.10.472.10:FF:000001">
    <property type="entry name" value="G2/mitotic-specific cyclin"/>
    <property type="match status" value="1"/>
</dbReference>
<dbReference type="EMBL" id="LR899721">
    <property type="protein sequence ID" value="CAD7241999.1"/>
    <property type="molecule type" value="Genomic_DNA"/>
</dbReference>